<dbReference type="Gene3D" id="2.40.50.90">
    <property type="match status" value="4"/>
</dbReference>
<dbReference type="OMA" id="ARVHYPL"/>
<dbReference type="PROSITE" id="PS50304">
    <property type="entry name" value="TUDOR"/>
    <property type="match status" value="5"/>
</dbReference>
<keyword evidence="5" id="KW-0175">Coiled coil</keyword>
<dbReference type="Gene3D" id="2.30.30.140">
    <property type="match status" value="5"/>
</dbReference>
<keyword evidence="1" id="KW-0479">Metal-binding</keyword>
<dbReference type="Pfam" id="PF00643">
    <property type="entry name" value="zf-B_box"/>
    <property type="match status" value="1"/>
</dbReference>
<organism evidence="10 11">
    <name type="scientific">Strigamia maritima</name>
    <name type="common">European centipede</name>
    <name type="synonym">Geophilus maritimus</name>
    <dbReference type="NCBI Taxonomy" id="126957"/>
    <lineage>
        <taxon>Eukaryota</taxon>
        <taxon>Metazoa</taxon>
        <taxon>Ecdysozoa</taxon>
        <taxon>Arthropoda</taxon>
        <taxon>Myriapoda</taxon>
        <taxon>Chilopoda</taxon>
        <taxon>Pleurostigmophora</taxon>
        <taxon>Geophilomorpha</taxon>
        <taxon>Linotaeniidae</taxon>
        <taxon>Strigamia</taxon>
    </lineage>
</organism>
<keyword evidence="2 4" id="KW-0863">Zinc-finger</keyword>
<reference evidence="10" key="2">
    <citation type="submission" date="2015-02" db="UniProtKB">
        <authorList>
            <consortium name="EnsemblMetazoa"/>
        </authorList>
    </citation>
    <scope>IDENTIFICATION</scope>
</reference>
<keyword evidence="11" id="KW-1185">Reference proteome</keyword>
<feature type="domain" description="B box-type" evidence="8">
    <location>
        <begin position="185"/>
        <end position="226"/>
    </location>
</feature>
<dbReference type="STRING" id="126957.T1JCB6"/>
<protein>
    <recommendedName>
        <fullName evidence="12">RING finger protein 17</fullName>
    </recommendedName>
</protein>
<dbReference type="InterPro" id="IPR013083">
    <property type="entry name" value="Znf_RING/FYVE/PHD"/>
</dbReference>
<dbReference type="InterPro" id="IPR002999">
    <property type="entry name" value="Tudor"/>
</dbReference>
<evidence type="ECO:0000256" key="3">
    <source>
        <dbReference type="ARBA" id="ARBA00022833"/>
    </source>
</evidence>
<evidence type="ECO:0000259" key="7">
    <source>
        <dbReference type="PROSITE" id="PS50089"/>
    </source>
</evidence>
<dbReference type="FunFam" id="2.30.30.140:FF:000018">
    <property type="entry name" value="Serine/threonine-protein kinase 31"/>
    <property type="match status" value="1"/>
</dbReference>
<dbReference type="SUPFAM" id="SSF63748">
    <property type="entry name" value="Tudor/PWWP/MBT"/>
    <property type="match status" value="5"/>
</dbReference>
<dbReference type="PANTHER" id="PTHR16442">
    <property type="entry name" value="RING FINGER PROTEIN 17"/>
    <property type="match status" value="1"/>
</dbReference>
<dbReference type="PROSITE" id="PS50089">
    <property type="entry name" value="ZF_RING_2"/>
    <property type="match status" value="1"/>
</dbReference>
<name>T1JCB6_STRMM</name>
<feature type="domain" description="Tudor" evidence="9">
    <location>
        <begin position="476"/>
        <end position="548"/>
    </location>
</feature>
<proteinExistence type="predicted"/>
<dbReference type="PROSITE" id="PS00518">
    <property type="entry name" value="ZF_RING_1"/>
    <property type="match status" value="1"/>
</dbReference>
<sequence length="1773" mass="202901">MNDNRQRVYQPNCPTCKKPFTLKGDISTNKFSKDGQVNNNKYWREPHLLNCGHPICSMCIRTKERQRLHSIICDTCKSENILKQDDENMHRYPPFTYLLGVLYEHRLPKRGTDLLKQKFISVADKRNETIEQPLKQCSECNVSLATISCNECNVVACDNCFETNHFQEGTKCHTRRPLFPNSKYKITEKCEKHTNRLLECFCNDDNEFCCALCAHRTHKGHDVVFRNESSEELKEAVEELKCVEENLKSAIQQLKASNASKISLSSLINVIRTAISHIYGFLQTRENELIEEAKVLCDKMTGANLMKDEAEGNLRIISKLIEDFQASISESNNVYDYFEMLRQIKEALKLPCHLQDARTECNAKFRLNINTDDVKNYIKKIGEVEGIDFINSMELVPYDKERASASANGYAYAYADEIDDSVSVASSRSVSTSILTTATIRCSYIVHPGHFYVHREDSLPQLSSLEAQLNQLGNSDSAERDLFMALFPEDKKWYRARMLSEQSEMASMHPKPEDDEESYILVSYIDYGNCSYVGMSDIRVLPMQYKMLGPFAEKCSMHEIVPITSDGWDSSTIMTFNNLLNDADTLHLQVFETISDTNYVDVIRNTKDKSNALSVRESLILLRLASLETNTSEPFEISLKNFAFRPFYEPVLPKKGQESNVVISHVENPSCFYVQMTGDERTIFNEMQAEVQQIYGNCTEVGKMAVYSPVIGLPCVAQFLDGVWYRCRIQTNVDANGRVEIFYVDFGNTMVAKWTDLRTIRKRFLKYPGFAIKCCLADLAPTKFQSSWSTEAIEAFKQKVIEPSCYHIMVMGNRGDSTITVLLSSLQGEDGKFECINYQLVEDKVAASKGLCSTPDAKSSAVTFPTIASKQIPILERYSTNSQNELMAALSRPHCIANGVDSFDVYSNEELEEVAAAVAADAAAADILALYPGVISEDIEFVEADGKISYSESPSYICFQPFLARQEKLEKLMLDLQRVGKKSKRTYENIKWEKDFACAAYHSEKKEWYRGLIIESLVEDKKATVYFIDYGYVHMCDYKNLRPIGRLAEPPHAMKCHLSTIKAAGDKNNWSAMACERMNELIMEYDKFNVTILGSPEEGSYPVDVFYYEIEEGGALSARKTTKKSLSEYLIEKGLALPVKMIVRLESVEELKNSESVELLELDRARSFEVFEETPDSSKAIGGFTEQLMLYDVKLTSFGKSSQSDEESLTARSCRLSDADADAEEFTEPEIVEVLSDEASIISVHSLTDVEVSNSYNHFNNSKQKWKKSRKITQNEFMCKVTHVHTDGTIYVQDLGKSKDLTWLQTGLQTKFDHSEPSPEDTYWYSGDICVAKVENTWYRATVVENNEESHSYIVQLLDYGNYATVDFTKMRKKVICADKEQLSHKCVLADVYPNTKDGTWPENAVTYFRQVLIDKADKFQWKVIVKDCLNKDNNLLRITLETGQDDEVETFSEFLLQCEYAVRNEDPVLSTALSQVSDLDHSEDDMSIEPDLCSCPLPDLDDRIPIIVTEIRNDLSVYIQRKEYPQPSTPFEQVTNSQSQELLKMNTRLTENYATFETVDKLKLGDTICCCFSADYGWYRGYIEKCNDDNDFTVLFVDYGNRQKTTKDMIRKLPQEYLNLPVQSFLCHLHQVVVPEGAENVCARQKLKSLIAECNENSDLYAQIKDLCDPIKIDLLVRENETFSLAYQRLIDDNIIHLVREKTLAERLELVYFIVFLVDKFQKFSNYYNLMWVFIDFFPIFFRFLIHFSLTWFKLKGRKTCIEKTFLVRAGT</sequence>
<dbReference type="GO" id="GO:0005737">
    <property type="term" value="C:cytoplasm"/>
    <property type="evidence" value="ECO:0007669"/>
    <property type="project" value="UniProtKB-ARBA"/>
</dbReference>
<dbReference type="Pfam" id="PF00567">
    <property type="entry name" value="TUDOR"/>
    <property type="match status" value="5"/>
</dbReference>
<dbReference type="CDD" id="cd19769">
    <property type="entry name" value="Bbox2_TRIM16-like"/>
    <property type="match status" value="1"/>
</dbReference>
<dbReference type="PhylomeDB" id="T1JCB6"/>
<feature type="domain" description="Tudor" evidence="9">
    <location>
        <begin position="1323"/>
        <end position="1381"/>
    </location>
</feature>
<dbReference type="SMART" id="SM00336">
    <property type="entry name" value="BBOX"/>
    <property type="match status" value="2"/>
</dbReference>
<evidence type="ECO:0000313" key="10">
    <source>
        <dbReference type="EnsemblMetazoa" id="SMAR011426-PA"/>
    </source>
</evidence>
<reference evidence="11" key="1">
    <citation type="submission" date="2011-05" db="EMBL/GenBank/DDBJ databases">
        <authorList>
            <person name="Richards S.R."/>
            <person name="Qu J."/>
            <person name="Jiang H."/>
            <person name="Jhangiani S.N."/>
            <person name="Agravi P."/>
            <person name="Goodspeed R."/>
            <person name="Gross S."/>
            <person name="Mandapat C."/>
            <person name="Jackson L."/>
            <person name="Mathew T."/>
            <person name="Pu L."/>
            <person name="Thornton R."/>
            <person name="Saada N."/>
            <person name="Wilczek-Boney K.B."/>
            <person name="Lee S."/>
            <person name="Kovar C."/>
            <person name="Wu Y."/>
            <person name="Scherer S.E."/>
            <person name="Worley K.C."/>
            <person name="Muzny D.M."/>
            <person name="Gibbs R."/>
        </authorList>
    </citation>
    <scope>NUCLEOTIDE SEQUENCE</scope>
    <source>
        <strain evidence="11">Brora</strain>
    </source>
</reference>
<keyword evidence="3" id="KW-0862">Zinc</keyword>
<dbReference type="GO" id="GO:0008270">
    <property type="term" value="F:zinc ion binding"/>
    <property type="evidence" value="ECO:0007669"/>
    <property type="project" value="UniProtKB-KW"/>
</dbReference>
<keyword evidence="6" id="KW-0472">Membrane</keyword>
<feature type="domain" description="B box-type" evidence="8">
    <location>
        <begin position="132"/>
        <end position="178"/>
    </location>
</feature>
<feature type="domain" description="RING-type" evidence="7">
    <location>
        <begin position="13"/>
        <end position="77"/>
    </location>
</feature>
<dbReference type="Gene3D" id="3.30.40.10">
    <property type="entry name" value="Zinc/RING finger domain, C3HC4 (zinc finger)"/>
    <property type="match status" value="1"/>
</dbReference>
<feature type="domain" description="Tudor" evidence="9">
    <location>
        <begin position="1562"/>
        <end position="1621"/>
    </location>
</feature>
<keyword evidence="6" id="KW-0812">Transmembrane</keyword>
<dbReference type="EMBL" id="JH432064">
    <property type="status" value="NOT_ANNOTATED_CDS"/>
    <property type="molecule type" value="Genomic_DNA"/>
</dbReference>
<evidence type="ECO:0000256" key="4">
    <source>
        <dbReference type="PROSITE-ProRule" id="PRU00024"/>
    </source>
</evidence>
<feature type="domain" description="Tudor" evidence="9">
    <location>
        <begin position="708"/>
        <end position="767"/>
    </location>
</feature>
<keyword evidence="6" id="KW-1133">Transmembrane helix</keyword>
<evidence type="ECO:0008006" key="12">
    <source>
        <dbReference type="Google" id="ProtNLM"/>
    </source>
</evidence>
<evidence type="ECO:0000313" key="11">
    <source>
        <dbReference type="Proteomes" id="UP000014500"/>
    </source>
</evidence>
<dbReference type="InterPro" id="IPR001841">
    <property type="entry name" value="Znf_RING"/>
</dbReference>
<evidence type="ECO:0000256" key="1">
    <source>
        <dbReference type="ARBA" id="ARBA00022723"/>
    </source>
</evidence>
<dbReference type="InterPro" id="IPR000315">
    <property type="entry name" value="Znf_B-box"/>
</dbReference>
<dbReference type="InterPro" id="IPR035437">
    <property type="entry name" value="SNase_OB-fold_sf"/>
</dbReference>
<dbReference type="SMART" id="SM00333">
    <property type="entry name" value="TUDOR"/>
    <property type="match status" value="5"/>
</dbReference>
<dbReference type="InterPro" id="IPR017907">
    <property type="entry name" value="Znf_RING_CS"/>
</dbReference>
<dbReference type="Gene3D" id="3.30.160.60">
    <property type="entry name" value="Classic Zinc Finger"/>
    <property type="match status" value="1"/>
</dbReference>
<evidence type="ECO:0000259" key="9">
    <source>
        <dbReference type="PROSITE" id="PS50304"/>
    </source>
</evidence>
<evidence type="ECO:0000256" key="5">
    <source>
        <dbReference type="SAM" id="Coils"/>
    </source>
</evidence>
<dbReference type="eggNOG" id="KOG2039">
    <property type="taxonomic scope" value="Eukaryota"/>
</dbReference>
<dbReference type="EnsemblMetazoa" id="SMAR011426-RA">
    <property type="protein sequence ID" value="SMAR011426-PA"/>
    <property type="gene ID" value="SMAR011426"/>
</dbReference>
<dbReference type="SUPFAM" id="SSF57845">
    <property type="entry name" value="B-box zinc-binding domain"/>
    <property type="match status" value="1"/>
</dbReference>
<dbReference type="PANTHER" id="PTHR16442:SF1">
    <property type="entry name" value="RING FINGER PROTEIN 17"/>
    <property type="match status" value="1"/>
</dbReference>
<evidence type="ECO:0000259" key="8">
    <source>
        <dbReference type="PROSITE" id="PS50119"/>
    </source>
</evidence>
<feature type="transmembrane region" description="Helical" evidence="6">
    <location>
        <begin position="1731"/>
        <end position="1751"/>
    </location>
</feature>
<dbReference type="PROSITE" id="PS50119">
    <property type="entry name" value="ZF_BBOX"/>
    <property type="match status" value="2"/>
</dbReference>
<dbReference type="Proteomes" id="UP000014500">
    <property type="component" value="Unassembled WGS sequence"/>
</dbReference>
<evidence type="ECO:0000256" key="2">
    <source>
        <dbReference type="ARBA" id="ARBA00022771"/>
    </source>
</evidence>
<dbReference type="CDD" id="cd19757">
    <property type="entry name" value="Bbox1"/>
    <property type="match status" value="1"/>
</dbReference>
<feature type="coiled-coil region" evidence="5">
    <location>
        <begin position="226"/>
        <end position="260"/>
    </location>
</feature>
<feature type="domain" description="Tudor" evidence="9">
    <location>
        <begin position="991"/>
        <end position="1051"/>
    </location>
</feature>
<accession>T1JCB6</accession>
<evidence type="ECO:0000256" key="6">
    <source>
        <dbReference type="SAM" id="Phobius"/>
    </source>
</evidence>
<dbReference type="HOGENOM" id="CLU_241649_0_0_1"/>